<accession>A0ABQ7PZJ2</accession>
<organism evidence="2 3">
    <name type="scientific">Plutella xylostella</name>
    <name type="common">Diamondback moth</name>
    <name type="synonym">Plutella maculipennis</name>
    <dbReference type="NCBI Taxonomy" id="51655"/>
    <lineage>
        <taxon>Eukaryota</taxon>
        <taxon>Metazoa</taxon>
        <taxon>Ecdysozoa</taxon>
        <taxon>Arthropoda</taxon>
        <taxon>Hexapoda</taxon>
        <taxon>Insecta</taxon>
        <taxon>Pterygota</taxon>
        <taxon>Neoptera</taxon>
        <taxon>Endopterygota</taxon>
        <taxon>Lepidoptera</taxon>
        <taxon>Glossata</taxon>
        <taxon>Ditrysia</taxon>
        <taxon>Yponomeutoidea</taxon>
        <taxon>Plutellidae</taxon>
        <taxon>Plutella</taxon>
    </lineage>
</organism>
<protein>
    <submittedName>
        <fullName evidence="2">Uncharacterized protein</fullName>
    </submittedName>
</protein>
<keyword evidence="3" id="KW-1185">Reference proteome</keyword>
<evidence type="ECO:0000313" key="3">
    <source>
        <dbReference type="Proteomes" id="UP000823941"/>
    </source>
</evidence>
<proteinExistence type="predicted"/>
<dbReference type="EMBL" id="JAHIBW010000024">
    <property type="protein sequence ID" value="KAG7298405.1"/>
    <property type="molecule type" value="Genomic_DNA"/>
</dbReference>
<feature type="compositionally biased region" description="Low complexity" evidence="1">
    <location>
        <begin position="15"/>
        <end position="26"/>
    </location>
</feature>
<comment type="caution">
    <text evidence="2">The sequence shown here is derived from an EMBL/GenBank/DDBJ whole genome shotgun (WGS) entry which is preliminary data.</text>
</comment>
<evidence type="ECO:0000313" key="2">
    <source>
        <dbReference type="EMBL" id="KAG7298405.1"/>
    </source>
</evidence>
<feature type="region of interest" description="Disordered" evidence="1">
    <location>
        <begin position="1"/>
        <end position="88"/>
    </location>
</feature>
<gene>
    <name evidence="2" type="ORF">JYU34_018028</name>
</gene>
<evidence type="ECO:0000256" key="1">
    <source>
        <dbReference type="SAM" id="MobiDB-lite"/>
    </source>
</evidence>
<reference evidence="2 3" key="1">
    <citation type="submission" date="2021-06" db="EMBL/GenBank/DDBJ databases">
        <title>A haploid diamondback moth (Plutella xylostella L.) genome assembly resolves 31 chromosomes and identifies a diamide resistance mutation.</title>
        <authorList>
            <person name="Ward C.M."/>
            <person name="Perry K.D."/>
            <person name="Baker G."/>
            <person name="Powis K."/>
            <person name="Heckel D.G."/>
            <person name="Baxter S.W."/>
        </authorList>
    </citation>
    <scope>NUCLEOTIDE SEQUENCE [LARGE SCALE GENOMIC DNA]</scope>
    <source>
        <strain evidence="2 3">LV</strain>
        <tissue evidence="2">Single pupa</tissue>
    </source>
</reference>
<feature type="compositionally biased region" description="Polar residues" evidence="1">
    <location>
        <begin position="30"/>
        <end position="49"/>
    </location>
</feature>
<dbReference type="Proteomes" id="UP000823941">
    <property type="component" value="Chromosome 24"/>
</dbReference>
<feature type="compositionally biased region" description="Basic residues" evidence="1">
    <location>
        <begin position="65"/>
        <end position="75"/>
    </location>
</feature>
<name>A0ABQ7PZJ2_PLUXY</name>
<sequence>MHFLTVTLHTQPTIGASGVSRASGAAHTARSGTTPAWRSARSTPSSYLSAQYALQRERSQQSQRRGAHGPQRHHAGVAQRPQHPEFLS</sequence>